<dbReference type="EMBL" id="WEIO01000006">
    <property type="protein sequence ID" value="KAB7706243.1"/>
    <property type="molecule type" value="Genomic_DNA"/>
</dbReference>
<keyword evidence="3 6" id="KW-0812">Transmembrane</keyword>
<keyword evidence="4 6" id="KW-1133">Transmembrane helix</keyword>
<comment type="caution">
    <text evidence="7">The sequence shown here is derived from an EMBL/GenBank/DDBJ whole genome shotgun (WGS) entry which is preliminary data.</text>
</comment>
<dbReference type="PANTHER" id="PTHR33931">
    <property type="entry name" value="HOLIN-LIKE PROTEIN CIDA-RELATED"/>
    <property type="match status" value="1"/>
</dbReference>
<evidence type="ECO:0000256" key="2">
    <source>
        <dbReference type="ARBA" id="ARBA00022475"/>
    </source>
</evidence>
<gene>
    <name evidence="7" type="ORF">F9802_11745</name>
</gene>
<dbReference type="Pfam" id="PF03788">
    <property type="entry name" value="LrgA"/>
    <property type="match status" value="1"/>
</dbReference>
<evidence type="ECO:0000256" key="4">
    <source>
        <dbReference type="ARBA" id="ARBA00022989"/>
    </source>
</evidence>
<name>A0A6I1FUJ2_9BACI</name>
<dbReference type="RefSeq" id="WP_152152147.1">
    <property type="nucleotide sequence ID" value="NZ_WEIO01000006.1"/>
</dbReference>
<keyword evidence="8" id="KW-1185">Reference proteome</keyword>
<evidence type="ECO:0000256" key="3">
    <source>
        <dbReference type="ARBA" id="ARBA00022692"/>
    </source>
</evidence>
<accession>A0A6I1FUJ2</accession>
<dbReference type="Proteomes" id="UP000429595">
    <property type="component" value="Unassembled WGS sequence"/>
</dbReference>
<dbReference type="AlphaFoldDB" id="A0A6I1FUJ2"/>
<proteinExistence type="predicted"/>
<reference evidence="7 8" key="1">
    <citation type="submission" date="2019-10" db="EMBL/GenBank/DDBJ databases">
        <title>Bacillus aerolatum sp. nov., isolated from bioaerosol of sport playgrounds.</title>
        <authorList>
            <person name="Chen P."/>
            <person name="Zhang G."/>
        </authorList>
    </citation>
    <scope>NUCLEOTIDE SEQUENCE [LARGE SCALE GENOMIC DNA]</scope>
    <source>
        <strain evidence="7 8">CX253</strain>
    </source>
</reference>
<evidence type="ECO:0000313" key="8">
    <source>
        <dbReference type="Proteomes" id="UP000429595"/>
    </source>
</evidence>
<protein>
    <submittedName>
        <fullName evidence="7">Murein hydrolase regulator LrgA</fullName>
    </submittedName>
</protein>
<comment type="subcellular location">
    <subcellularLocation>
        <location evidence="1">Cell membrane</location>
        <topology evidence="1">Multi-pass membrane protein</topology>
    </subcellularLocation>
</comment>
<evidence type="ECO:0000256" key="6">
    <source>
        <dbReference type="SAM" id="Phobius"/>
    </source>
</evidence>
<feature type="transmembrane region" description="Helical" evidence="6">
    <location>
        <begin position="90"/>
        <end position="111"/>
    </location>
</feature>
<feature type="transmembrane region" description="Helical" evidence="6">
    <location>
        <begin position="67"/>
        <end position="84"/>
    </location>
</feature>
<keyword evidence="7" id="KW-0378">Hydrolase</keyword>
<evidence type="ECO:0000256" key="5">
    <source>
        <dbReference type="ARBA" id="ARBA00023136"/>
    </source>
</evidence>
<organism evidence="7 8">
    <name type="scientific">Bacillus aerolatus</name>
    <dbReference type="NCBI Taxonomy" id="2653354"/>
    <lineage>
        <taxon>Bacteria</taxon>
        <taxon>Bacillati</taxon>
        <taxon>Bacillota</taxon>
        <taxon>Bacilli</taxon>
        <taxon>Bacillales</taxon>
        <taxon>Bacillaceae</taxon>
        <taxon>Bacillus</taxon>
    </lineage>
</organism>
<sequence length="134" mass="14678">MKEGCLFLAQLLFLWLIYQLGLIIADFLHLPIPGNVLGMLILFILLSTKIIKIQWIETGASFLNKHLAFFFVPIAVGLMTYSHLLKESGLALAVVLFGSSMIGMAVTGGLAQFVSAKSLKKEEEGSVGEQRHSL</sequence>
<dbReference type="InterPro" id="IPR005538">
    <property type="entry name" value="LrgA/CidA"/>
</dbReference>
<keyword evidence="2" id="KW-1003">Cell membrane</keyword>
<dbReference type="GO" id="GO:0005886">
    <property type="term" value="C:plasma membrane"/>
    <property type="evidence" value="ECO:0007669"/>
    <property type="project" value="UniProtKB-SubCell"/>
</dbReference>
<keyword evidence="5 6" id="KW-0472">Membrane</keyword>
<evidence type="ECO:0000313" key="7">
    <source>
        <dbReference type="EMBL" id="KAB7706243.1"/>
    </source>
</evidence>
<feature type="transmembrane region" description="Helical" evidence="6">
    <location>
        <begin position="35"/>
        <end position="55"/>
    </location>
</feature>
<dbReference type="GO" id="GO:0016787">
    <property type="term" value="F:hydrolase activity"/>
    <property type="evidence" value="ECO:0007669"/>
    <property type="project" value="UniProtKB-KW"/>
</dbReference>
<dbReference type="PANTHER" id="PTHR33931:SF2">
    <property type="entry name" value="HOLIN-LIKE PROTEIN CIDA"/>
    <property type="match status" value="1"/>
</dbReference>
<evidence type="ECO:0000256" key="1">
    <source>
        <dbReference type="ARBA" id="ARBA00004651"/>
    </source>
</evidence>